<feature type="domain" description="NACHT" evidence="3">
    <location>
        <begin position="54"/>
        <end position="195"/>
    </location>
</feature>
<accession>A0AAN5Z1B1</accession>
<keyword evidence="2" id="KW-0040">ANK repeat</keyword>
<dbReference type="PROSITE" id="PS50088">
    <property type="entry name" value="ANK_REPEAT"/>
    <property type="match status" value="3"/>
</dbReference>
<dbReference type="Pfam" id="PF00023">
    <property type="entry name" value="Ank"/>
    <property type="match status" value="1"/>
</dbReference>
<dbReference type="Gene3D" id="3.40.50.300">
    <property type="entry name" value="P-loop containing nucleotide triphosphate hydrolases"/>
    <property type="match status" value="1"/>
</dbReference>
<dbReference type="SUPFAM" id="SSF52540">
    <property type="entry name" value="P-loop containing nucleoside triphosphate hydrolases"/>
    <property type="match status" value="1"/>
</dbReference>
<dbReference type="InterPro" id="IPR036770">
    <property type="entry name" value="Ankyrin_rpt-contain_sf"/>
</dbReference>
<reference evidence="4 5" key="1">
    <citation type="submission" date="2020-02" db="EMBL/GenBank/DDBJ databases">
        <title>Identification and distribution of gene clusters putatively required for synthesis of sphingolipid metabolism inhibitors in phylogenetically diverse species of the filamentous fungus Fusarium.</title>
        <authorList>
            <person name="Kim H.-S."/>
            <person name="Busman M."/>
            <person name="Brown D.W."/>
            <person name="Divon H."/>
            <person name="Uhlig S."/>
            <person name="Proctor R.H."/>
        </authorList>
    </citation>
    <scope>NUCLEOTIDE SEQUENCE [LARGE SCALE GENOMIC DNA]</scope>
    <source>
        <strain evidence="4 5">NRRL 2903</strain>
    </source>
</reference>
<sequence length="637" mass="71880">MEMTTTYKKLEKLCPGDKYPTQQRILDNVRISGTCQWFLNHETTQAWLDGDERHVLWLHGPSASGKTFLSSSLVNHIHHDQYESIACGVFYFGRIDLQHNLADYDLAFRSITRQLVSQTPDSLGLWQNIVDDEEMETPCLDVSSKIIKQLTSTFDKIIVILDGVDATNESGLKDLFHLLFDKRVIPSLKILITSRLPFPNALDRTDLGISQIEAHAPESDIGLYFASYIDESPVNAEFPDPARVRLFPYKKFFDLSNGLFLPLLPQWFSNIASQPDTVFLDLVESWLPELKDDMLKAFCEAVMEYIKSSKDANLIMCVIYHLIVIDNMGYLFTVPMVHEALDAWGDKRPDGNPFTTSEIMKSCKGLIFLDEKSQTIVMRSPLLMEHIRTNVLTNFHHQVYTRVTMKYLSKEDFANGASKSSAQLKERFRAHPYLWFTAKSLSPNFTMGDCFESYFLALTASQGSIESYQQAAEAWPYSDDESYDECERSCERWRCYTTGYTALHLAASLGVADVMVHRLVNDGAHLEARDGSGQTALHIAAGIEDESVTLKSLLLAGSDVAVKDRDGLTPLPICVVHGNLASVKLLIKYGADVSKLDEEDLEECAREKPEIAHFLVELGIDMPDVDEDEDEDEDDGN</sequence>
<protein>
    <recommendedName>
        <fullName evidence="3">NACHT domain-containing protein</fullName>
    </recommendedName>
</protein>
<dbReference type="PANTHER" id="PTHR10039">
    <property type="entry name" value="AMELOGENIN"/>
    <property type="match status" value="1"/>
</dbReference>
<dbReference type="InterPro" id="IPR007111">
    <property type="entry name" value="NACHT_NTPase"/>
</dbReference>
<evidence type="ECO:0000313" key="5">
    <source>
        <dbReference type="Proteomes" id="UP000537989"/>
    </source>
</evidence>
<evidence type="ECO:0000313" key="4">
    <source>
        <dbReference type="EMBL" id="KAF5227868.1"/>
    </source>
</evidence>
<dbReference type="InterPro" id="IPR027417">
    <property type="entry name" value="P-loop_NTPase"/>
</dbReference>
<evidence type="ECO:0000259" key="3">
    <source>
        <dbReference type="PROSITE" id="PS50837"/>
    </source>
</evidence>
<name>A0AAN5Z1B1_FUSAU</name>
<dbReference type="AlphaFoldDB" id="A0AAN5Z1B1"/>
<organism evidence="4 5">
    <name type="scientific">Fusarium austroamericanum</name>
    <dbReference type="NCBI Taxonomy" id="282268"/>
    <lineage>
        <taxon>Eukaryota</taxon>
        <taxon>Fungi</taxon>
        <taxon>Dikarya</taxon>
        <taxon>Ascomycota</taxon>
        <taxon>Pezizomycotina</taxon>
        <taxon>Sordariomycetes</taxon>
        <taxon>Hypocreomycetidae</taxon>
        <taxon>Hypocreales</taxon>
        <taxon>Nectriaceae</taxon>
        <taxon>Fusarium</taxon>
    </lineage>
</organism>
<evidence type="ECO:0000256" key="2">
    <source>
        <dbReference type="PROSITE-ProRule" id="PRU00023"/>
    </source>
</evidence>
<gene>
    <name evidence="4" type="ORF">FAUST_11488</name>
</gene>
<keyword evidence="1" id="KW-0677">Repeat</keyword>
<dbReference type="PROSITE" id="PS50297">
    <property type="entry name" value="ANK_REP_REGION"/>
    <property type="match status" value="3"/>
</dbReference>
<feature type="repeat" description="ANK" evidence="2">
    <location>
        <begin position="498"/>
        <end position="531"/>
    </location>
</feature>
<feature type="repeat" description="ANK" evidence="2">
    <location>
        <begin position="532"/>
        <end position="565"/>
    </location>
</feature>
<dbReference type="Pfam" id="PF24883">
    <property type="entry name" value="NPHP3_N"/>
    <property type="match status" value="1"/>
</dbReference>
<feature type="repeat" description="ANK" evidence="2">
    <location>
        <begin position="566"/>
        <end position="598"/>
    </location>
</feature>
<dbReference type="InterPro" id="IPR056884">
    <property type="entry name" value="NPHP3-like_N"/>
</dbReference>
<dbReference type="PROSITE" id="PS50837">
    <property type="entry name" value="NACHT"/>
    <property type="match status" value="1"/>
</dbReference>
<dbReference type="SMART" id="SM00248">
    <property type="entry name" value="ANK"/>
    <property type="match status" value="3"/>
</dbReference>
<evidence type="ECO:0000256" key="1">
    <source>
        <dbReference type="ARBA" id="ARBA00022737"/>
    </source>
</evidence>
<proteinExistence type="predicted"/>
<dbReference type="Pfam" id="PF12796">
    <property type="entry name" value="Ank_2"/>
    <property type="match status" value="1"/>
</dbReference>
<dbReference type="PRINTS" id="PR01415">
    <property type="entry name" value="ANKYRIN"/>
</dbReference>
<dbReference type="Proteomes" id="UP000537989">
    <property type="component" value="Unassembled WGS sequence"/>
</dbReference>
<dbReference type="EMBL" id="JAAMOD010000528">
    <property type="protein sequence ID" value="KAF5227868.1"/>
    <property type="molecule type" value="Genomic_DNA"/>
</dbReference>
<keyword evidence="5" id="KW-1185">Reference proteome</keyword>
<dbReference type="SUPFAM" id="SSF48403">
    <property type="entry name" value="Ankyrin repeat"/>
    <property type="match status" value="1"/>
</dbReference>
<comment type="caution">
    <text evidence="4">The sequence shown here is derived from an EMBL/GenBank/DDBJ whole genome shotgun (WGS) entry which is preliminary data.</text>
</comment>
<dbReference type="Gene3D" id="1.25.40.20">
    <property type="entry name" value="Ankyrin repeat-containing domain"/>
    <property type="match status" value="1"/>
</dbReference>
<dbReference type="InterPro" id="IPR002110">
    <property type="entry name" value="Ankyrin_rpt"/>
</dbReference>